<dbReference type="InterPro" id="IPR055360">
    <property type="entry name" value="bAvd"/>
</dbReference>
<name>A0A1F6MV89_9BACT</name>
<dbReference type="EMBL" id="MFQN01000006">
    <property type="protein sequence ID" value="OGH75579.1"/>
    <property type="molecule type" value="Genomic_DNA"/>
</dbReference>
<dbReference type="InterPro" id="IPR036583">
    <property type="entry name" value="23S_rRNA_IVS_sf"/>
</dbReference>
<evidence type="ECO:0000313" key="1">
    <source>
        <dbReference type="EMBL" id="OGH75579.1"/>
    </source>
</evidence>
<dbReference type="CDD" id="cd16376">
    <property type="entry name" value="Avd_like"/>
    <property type="match status" value="1"/>
</dbReference>
<evidence type="ECO:0008006" key="3">
    <source>
        <dbReference type="Google" id="ProtNLM"/>
    </source>
</evidence>
<accession>A0A1F6MV89</accession>
<sequence length="87" mass="9863">MKIDNLFTDILEIALLAKFAKPEEKIIQLAEMDKKLCVLKDFVTTLWEIKAIDEHKYGLLAEKLAAVGKMIGGFINKKIKIAQTKTE</sequence>
<reference evidence="1 2" key="1">
    <citation type="journal article" date="2016" name="Nat. Commun.">
        <title>Thousands of microbial genomes shed light on interconnected biogeochemical processes in an aquifer system.</title>
        <authorList>
            <person name="Anantharaman K."/>
            <person name="Brown C.T."/>
            <person name="Hug L.A."/>
            <person name="Sharon I."/>
            <person name="Castelle C.J."/>
            <person name="Probst A.J."/>
            <person name="Thomas B.C."/>
            <person name="Singh A."/>
            <person name="Wilkins M.J."/>
            <person name="Karaoz U."/>
            <person name="Brodie E.L."/>
            <person name="Williams K.H."/>
            <person name="Hubbard S.S."/>
            <person name="Banfield J.F."/>
        </authorList>
    </citation>
    <scope>NUCLEOTIDE SEQUENCE [LARGE SCALE GENOMIC DNA]</scope>
</reference>
<dbReference type="Gene3D" id="1.20.1440.60">
    <property type="entry name" value="23S rRNA-intervening sequence"/>
    <property type="match status" value="1"/>
</dbReference>
<evidence type="ECO:0000313" key="2">
    <source>
        <dbReference type="Proteomes" id="UP000178347"/>
    </source>
</evidence>
<organism evidence="1 2">
    <name type="scientific">Candidatus Magasanikbacteria bacterium RIFCSPLOWO2_12_FULL_43_12</name>
    <dbReference type="NCBI Taxonomy" id="1798692"/>
    <lineage>
        <taxon>Bacteria</taxon>
        <taxon>Candidatus Magasanikiibacteriota</taxon>
    </lineage>
</organism>
<gene>
    <name evidence="1" type="ORF">A3G00_00370</name>
</gene>
<dbReference type="Proteomes" id="UP000178347">
    <property type="component" value="Unassembled WGS sequence"/>
</dbReference>
<comment type="caution">
    <text evidence="1">The sequence shown here is derived from an EMBL/GenBank/DDBJ whole genome shotgun (WGS) entry which is preliminary data.</text>
</comment>
<proteinExistence type="predicted"/>
<protein>
    <recommendedName>
        <fullName evidence="3">Four helix bundle protein</fullName>
    </recommendedName>
</protein>
<dbReference type="AlphaFoldDB" id="A0A1F6MV89"/>